<accession>A0A377JFG5</accession>
<name>A0A377JFG5_HAEPA</name>
<dbReference type="SUPFAM" id="SSF160467">
    <property type="entry name" value="PH0987 N-terminal domain-like"/>
    <property type="match status" value="1"/>
</dbReference>
<protein>
    <submittedName>
        <fullName evidence="5">Allophanate hydrolase subunit 1</fullName>
    </submittedName>
</protein>
<evidence type="ECO:0000256" key="2">
    <source>
        <dbReference type="ARBA" id="ARBA00022801"/>
    </source>
</evidence>
<dbReference type="InterPro" id="IPR010016">
    <property type="entry name" value="PxpB"/>
</dbReference>
<dbReference type="RefSeq" id="WP_115179555.1">
    <property type="nucleotide sequence ID" value="NZ_UGHY01000002.1"/>
</dbReference>
<dbReference type="PANTHER" id="PTHR34698:SF2">
    <property type="entry name" value="5-OXOPROLINASE SUBUNIT B"/>
    <property type="match status" value="1"/>
</dbReference>
<reference evidence="5 6" key="1">
    <citation type="submission" date="2018-06" db="EMBL/GenBank/DDBJ databases">
        <authorList>
            <consortium name="Pathogen Informatics"/>
            <person name="Doyle S."/>
        </authorList>
    </citation>
    <scope>NUCLEOTIDE SEQUENCE [LARGE SCALE GENOMIC DNA]</scope>
    <source>
        <strain evidence="5 6">NCTC10672</strain>
    </source>
</reference>
<dbReference type="NCBIfam" id="TIGR00370">
    <property type="entry name" value="5-oxoprolinase subunit PxpB"/>
    <property type="match status" value="1"/>
</dbReference>
<evidence type="ECO:0000256" key="3">
    <source>
        <dbReference type="ARBA" id="ARBA00022840"/>
    </source>
</evidence>
<evidence type="ECO:0000259" key="4">
    <source>
        <dbReference type="SMART" id="SM00796"/>
    </source>
</evidence>
<dbReference type="SUPFAM" id="SSF50891">
    <property type="entry name" value="Cyclophilin-like"/>
    <property type="match status" value="1"/>
</dbReference>
<keyword evidence="2 5" id="KW-0378">Hydrolase</keyword>
<dbReference type="PANTHER" id="PTHR34698">
    <property type="entry name" value="5-OXOPROLINASE SUBUNIT B"/>
    <property type="match status" value="1"/>
</dbReference>
<dbReference type="GO" id="GO:0016787">
    <property type="term" value="F:hydrolase activity"/>
    <property type="evidence" value="ECO:0007669"/>
    <property type="project" value="UniProtKB-KW"/>
</dbReference>
<keyword evidence="1" id="KW-0547">Nucleotide-binding</keyword>
<evidence type="ECO:0000256" key="1">
    <source>
        <dbReference type="ARBA" id="ARBA00022741"/>
    </source>
</evidence>
<feature type="domain" description="Carboxyltransferase" evidence="4">
    <location>
        <begin position="1"/>
        <end position="198"/>
    </location>
</feature>
<dbReference type="Proteomes" id="UP000254186">
    <property type="component" value="Unassembled WGS sequence"/>
</dbReference>
<proteinExistence type="predicted"/>
<dbReference type="InterPro" id="IPR003833">
    <property type="entry name" value="CT_C_D"/>
</dbReference>
<evidence type="ECO:0000313" key="5">
    <source>
        <dbReference type="EMBL" id="STP02878.1"/>
    </source>
</evidence>
<dbReference type="Gene3D" id="2.40.100.10">
    <property type="entry name" value="Cyclophilin-like"/>
    <property type="match status" value="1"/>
</dbReference>
<sequence length="213" mass="23536">MNITPISESAVVCSLQPPASLQQQRQLWAFANQLQSEQDIVEVVVGMNNLTVFTDFYVDFGPFIQRLEQHWTELKVSTFQGRHIEIPVIYGGELGQDLCEVAKLHDTTPERIVKMHSDPIYTVYMIGFQPGFPYLGGLPESLHTPRRATPRTLVPAGSVGIGGAQTGIYPFSSPGGWQLIGHTKQALFDKNQAKPTLLQAGDTVKFVVEGIEL</sequence>
<organism evidence="5 6">
    <name type="scientific">Haemophilus parainfluenzae</name>
    <dbReference type="NCBI Taxonomy" id="729"/>
    <lineage>
        <taxon>Bacteria</taxon>
        <taxon>Pseudomonadati</taxon>
        <taxon>Pseudomonadota</taxon>
        <taxon>Gammaproteobacteria</taxon>
        <taxon>Pasteurellales</taxon>
        <taxon>Pasteurellaceae</taxon>
        <taxon>Haemophilus</taxon>
    </lineage>
</organism>
<keyword evidence="3" id="KW-0067">ATP-binding</keyword>
<gene>
    <name evidence="5" type="primary">kipI</name>
    <name evidence="5" type="ORF">NCTC10672_00283</name>
</gene>
<dbReference type="EMBL" id="UGHY01000002">
    <property type="protein sequence ID" value="STP02878.1"/>
    <property type="molecule type" value="Genomic_DNA"/>
</dbReference>
<dbReference type="Pfam" id="PF02682">
    <property type="entry name" value="CT_C_D"/>
    <property type="match status" value="1"/>
</dbReference>
<dbReference type="SMART" id="SM00796">
    <property type="entry name" value="AHS1"/>
    <property type="match status" value="1"/>
</dbReference>
<evidence type="ECO:0000313" key="6">
    <source>
        <dbReference type="Proteomes" id="UP000254186"/>
    </source>
</evidence>
<dbReference type="AlphaFoldDB" id="A0A377JFG5"/>
<dbReference type="InterPro" id="IPR029000">
    <property type="entry name" value="Cyclophilin-like_dom_sf"/>
</dbReference>
<dbReference type="GO" id="GO:0005524">
    <property type="term" value="F:ATP binding"/>
    <property type="evidence" value="ECO:0007669"/>
    <property type="project" value="UniProtKB-KW"/>
</dbReference>